<keyword evidence="1 3" id="KW-0808">Transferase</keyword>
<evidence type="ECO:0000313" key="4">
    <source>
        <dbReference type="Proteomes" id="UP000494363"/>
    </source>
</evidence>
<dbReference type="Proteomes" id="UP000494363">
    <property type="component" value="Unassembled WGS sequence"/>
</dbReference>
<dbReference type="PANTHER" id="PTHR46401">
    <property type="entry name" value="GLYCOSYLTRANSFERASE WBBK-RELATED"/>
    <property type="match status" value="1"/>
</dbReference>
<dbReference type="EMBL" id="CADIKH010000016">
    <property type="protein sequence ID" value="CAB3760132.1"/>
    <property type="molecule type" value="Genomic_DNA"/>
</dbReference>
<dbReference type="CDD" id="cd03809">
    <property type="entry name" value="GT4_MtfB-like"/>
    <property type="match status" value="2"/>
</dbReference>
<dbReference type="Gene3D" id="3.40.50.2000">
    <property type="entry name" value="Glycogen Phosphorylase B"/>
    <property type="match status" value="3"/>
</dbReference>
<dbReference type="InterPro" id="IPR001296">
    <property type="entry name" value="Glyco_trans_1"/>
</dbReference>
<dbReference type="PANTHER" id="PTHR46401:SF2">
    <property type="entry name" value="GLYCOSYLTRANSFERASE WBBK-RELATED"/>
    <property type="match status" value="1"/>
</dbReference>
<evidence type="ECO:0000313" key="3">
    <source>
        <dbReference type="EMBL" id="CAB3760132.1"/>
    </source>
</evidence>
<accession>A0A6J5E4X4</accession>
<keyword evidence="4" id="KW-1185">Reference proteome</keyword>
<dbReference type="RefSeq" id="WP_175227938.1">
    <property type="nucleotide sequence ID" value="NZ_CADIKH010000016.1"/>
</dbReference>
<name>A0A6J5E4X4_9BURK</name>
<feature type="domain" description="Glycosyl transferase family 1" evidence="2">
    <location>
        <begin position="656"/>
        <end position="800"/>
    </location>
</feature>
<dbReference type="SUPFAM" id="SSF53756">
    <property type="entry name" value="UDP-Glycosyltransferase/glycogen phosphorylase"/>
    <property type="match status" value="2"/>
</dbReference>
<keyword evidence="3" id="KW-0328">Glycosyltransferase</keyword>
<protein>
    <submittedName>
        <fullName evidence="3">D-inositol-3-phosphate glycosyltransferase</fullName>
        <ecNumber evidence="3">2.4.1.250</ecNumber>
    </submittedName>
</protein>
<dbReference type="Pfam" id="PF00534">
    <property type="entry name" value="Glycos_transf_1"/>
    <property type="match status" value="2"/>
</dbReference>
<gene>
    <name evidence="3" type="primary">mshA_8</name>
    <name evidence="3" type="ORF">LMG29542_03762</name>
</gene>
<dbReference type="GO" id="GO:0102710">
    <property type="term" value="F:D-inositol-3-phosphate glycosyltransferase activity"/>
    <property type="evidence" value="ECO:0007669"/>
    <property type="project" value="UniProtKB-EC"/>
</dbReference>
<dbReference type="AlphaFoldDB" id="A0A6J5E4X4"/>
<evidence type="ECO:0000259" key="2">
    <source>
        <dbReference type="Pfam" id="PF00534"/>
    </source>
</evidence>
<dbReference type="EC" id="2.4.1.250" evidence="3"/>
<sequence length="843" mass="93928">MALARAITRNAREHEVWIALNDLFPDSVDTIRYAFSDLLPADRIVVFSLPKLTLFRGIDDWRTRAAEMIREYALAELQPDVVHISSLFEGYVDNSVTSIKTVYPEILTAVTLYDLIPYLNPDKYLTDAGFRRHYLGKIEALKRADILLGISAYCGQEAAQELNIPCERITNISSAVSDAFKTIKFSEGERLEILERFGISRPFVMTTGIVEPRKNLEGLIVAYSRLPQNLRQQYQLLMVCQATESNSLRLRRLASSCGMALDELILAPYVTDRDLIALYNLCHLFVFPSLHEGFGLPALEAMACGAAVVGSATTSIPEVICRQDSLFDPLDTAQMAAVMQRALADDSFWRSLRGDAIERARKFSWDATGQRALSAFERAYETRCAAKEVPLGELRAPRIMIESKRESAADIRYNHLIKSLRSIGLASGETDLMSTANAIAANQRSGRVPQLFIDVSVLCEHDAKSGIQRVTRSILLQLLESPPAGWHVRPARLDRSVMAYRYANEFWRTIGVGSAAADDSDEWLDSQQGDIFLGLDLVADCVPLAEQWFANQRRRGLKIYFVVYDLLPVKHPDWFPEVIASCFPPWLKTISKVSDGLIGISRAVTDDLRVWIDTNAIERLQHLNLGFFHLGADIESSQPSKGMPLDAESTLQKLRSKPTVLMVGTVEPRKGHIQAVAAFERLWASGVEVNLAIVGKAGWRVDSFAKVLEQHPESGRRLFWLQGVSDEYLDHVYGAVSCLLTASNGEGFGLPLIEAAQKGLPIITRDLPVFREVAADHAFYFEGDSAAVLANALREWLELNAIGRAPVSSGMHWLTWAESAEQIKNVVLAGNWYQKWAPLEVGA</sequence>
<evidence type="ECO:0000256" key="1">
    <source>
        <dbReference type="ARBA" id="ARBA00022679"/>
    </source>
</evidence>
<organism evidence="3 4">
    <name type="scientific">Paraburkholderia humisilvae</name>
    <dbReference type="NCBI Taxonomy" id="627669"/>
    <lineage>
        <taxon>Bacteria</taxon>
        <taxon>Pseudomonadati</taxon>
        <taxon>Pseudomonadota</taxon>
        <taxon>Betaproteobacteria</taxon>
        <taxon>Burkholderiales</taxon>
        <taxon>Burkholderiaceae</taxon>
        <taxon>Paraburkholderia</taxon>
    </lineage>
</organism>
<dbReference type="GO" id="GO:0009103">
    <property type="term" value="P:lipopolysaccharide biosynthetic process"/>
    <property type="evidence" value="ECO:0007669"/>
    <property type="project" value="TreeGrafter"/>
</dbReference>
<proteinExistence type="predicted"/>
<reference evidence="3 4" key="1">
    <citation type="submission" date="2020-04" db="EMBL/GenBank/DDBJ databases">
        <authorList>
            <person name="De Canck E."/>
        </authorList>
    </citation>
    <scope>NUCLEOTIDE SEQUENCE [LARGE SCALE GENOMIC DNA]</scope>
    <source>
        <strain evidence="3 4">LMG 29542</strain>
    </source>
</reference>
<feature type="domain" description="Glycosyl transferase family 1" evidence="2">
    <location>
        <begin position="201"/>
        <end position="362"/>
    </location>
</feature>